<dbReference type="SUPFAM" id="SSF46785">
    <property type="entry name" value="Winged helix' DNA-binding domain"/>
    <property type="match status" value="1"/>
</dbReference>
<keyword evidence="2" id="KW-1185">Reference proteome</keyword>
<dbReference type="InterPro" id="IPR021660">
    <property type="entry name" value="DUF3253"/>
</dbReference>
<evidence type="ECO:0000313" key="1">
    <source>
        <dbReference type="EMBL" id="EXJ94851.1"/>
    </source>
</evidence>
<dbReference type="EMBL" id="AMWN01000002">
    <property type="protein sequence ID" value="EXJ94851.1"/>
    <property type="molecule type" value="Genomic_DNA"/>
</dbReference>
<dbReference type="Pfam" id="PF11625">
    <property type="entry name" value="DUF3253"/>
    <property type="match status" value="1"/>
</dbReference>
<reference evidence="1 2" key="1">
    <citation type="submission" date="2013-03" db="EMBL/GenBank/DDBJ databases">
        <title>The Genome Sequence of Capronia coronata CBS 617.96.</title>
        <authorList>
            <consortium name="The Broad Institute Genomics Platform"/>
            <person name="Cuomo C."/>
            <person name="de Hoog S."/>
            <person name="Gorbushina A."/>
            <person name="Walker B."/>
            <person name="Young S.K."/>
            <person name="Zeng Q."/>
            <person name="Gargeya S."/>
            <person name="Fitzgerald M."/>
            <person name="Haas B."/>
            <person name="Abouelleil A."/>
            <person name="Allen A.W."/>
            <person name="Alvarado L."/>
            <person name="Arachchi H.M."/>
            <person name="Berlin A.M."/>
            <person name="Chapman S.B."/>
            <person name="Gainer-Dewar J."/>
            <person name="Goldberg J."/>
            <person name="Griggs A."/>
            <person name="Gujja S."/>
            <person name="Hansen M."/>
            <person name="Howarth C."/>
            <person name="Imamovic A."/>
            <person name="Ireland A."/>
            <person name="Larimer J."/>
            <person name="McCowan C."/>
            <person name="Murphy C."/>
            <person name="Pearson M."/>
            <person name="Poon T.W."/>
            <person name="Priest M."/>
            <person name="Roberts A."/>
            <person name="Saif S."/>
            <person name="Shea T."/>
            <person name="Sisk P."/>
            <person name="Sykes S."/>
            <person name="Wortman J."/>
            <person name="Nusbaum C."/>
            <person name="Birren B."/>
        </authorList>
    </citation>
    <scope>NUCLEOTIDE SEQUENCE [LARGE SCALE GENOMIC DNA]</scope>
    <source>
        <strain evidence="1 2">CBS 617.96</strain>
    </source>
</reference>
<gene>
    <name evidence="1" type="ORF">A1O1_03249</name>
</gene>
<name>W9YZY8_9EURO</name>
<dbReference type="Proteomes" id="UP000019484">
    <property type="component" value="Unassembled WGS sequence"/>
</dbReference>
<dbReference type="InterPro" id="IPR036388">
    <property type="entry name" value="WH-like_DNA-bd_sf"/>
</dbReference>
<proteinExistence type="predicted"/>
<protein>
    <submittedName>
        <fullName evidence="1">Uncharacterized protein</fullName>
    </submittedName>
</protein>
<organism evidence="1 2">
    <name type="scientific">Capronia coronata CBS 617.96</name>
    <dbReference type="NCBI Taxonomy" id="1182541"/>
    <lineage>
        <taxon>Eukaryota</taxon>
        <taxon>Fungi</taxon>
        <taxon>Dikarya</taxon>
        <taxon>Ascomycota</taxon>
        <taxon>Pezizomycotina</taxon>
        <taxon>Eurotiomycetes</taxon>
        <taxon>Chaetothyriomycetidae</taxon>
        <taxon>Chaetothyriales</taxon>
        <taxon>Herpotrichiellaceae</taxon>
        <taxon>Capronia</taxon>
    </lineage>
</organism>
<sequence>MSGISSTPSPILSTRLQELLSRRAYPKTLCPSEIARSLSSGELRELGVSEWRDLMPQLRQMAFDARDSGELDILQKGEVVPRAMGLADVNGPIRIRKVVESEPGT</sequence>
<dbReference type="OrthoDB" id="2563170at2759"/>
<accession>W9YZY8</accession>
<dbReference type="AlphaFoldDB" id="W9YZY8"/>
<dbReference type="RefSeq" id="XP_007722345.1">
    <property type="nucleotide sequence ID" value="XM_007724155.1"/>
</dbReference>
<dbReference type="GeneID" id="19158144"/>
<dbReference type="Gene3D" id="1.10.10.10">
    <property type="entry name" value="Winged helix-like DNA-binding domain superfamily/Winged helix DNA-binding domain"/>
    <property type="match status" value="1"/>
</dbReference>
<dbReference type="InterPro" id="IPR036390">
    <property type="entry name" value="WH_DNA-bd_sf"/>
</dbReference>
<evidence type="ECO:0000313" key="2">
    <source>
        <dbReference type="Proteomes" id="UP000019484"/>
    </source>
</evidence>
<dbReference type="HOGENOM" id="CLU_136716_0_0_1"/>
<comment type="caution">
    <text evidence="1">The sequence shown here is derived from an EMBL/GenBank/DDBJ whole genome shotgun (WGS) entry which is preliminary data.</text>
</comment>
<dbReference type="eggNOG" id="ENOG502SGIT">
    <property type="taxonomic scope" value="Eukaryota"/>
</dbReference>